<dbReference type="Proteomes" id="UP000780875">
    <property type="component" value="Unassembled WGS sequence"/>
</dbReference>
<dbReference type="Gene3D" id="1.20.120.450">
    <property type="entry name" value="dinb family like domain"/>
    <property type="match status" value="1"/>
</dbReference>
<sequence length="167" mass="18347">MTPADVFIDFFERILENGEAAVDGLTDDQLAHRPTPDANSVAWLVWHAARVQDAQVAHLAGSDEVWLTDGWCERFGLDLDPHEHGYGHTSEQVGKVRASAELLAAYLRAAHEATVAYLRTVTEADLDDVVDTHWDPPVTRGVRLVSIVDDDAQHVGQAAYLRGLLPS</sequence>
<evidence type="ECO:0000313" key="1">
    <source>
        <dbReference type="EMBL" id="MBZ5738115.1"/>
    </source>
</evidence>
<reference evidence="1 2" key="1">
    <citation type="submission" date="2021-09" db="EMBL/GenBank/DDBJ databases">
        <title>Whole genome sequence of Nocardioides sp. GBK3QG-3.</title>
        <authorList>
            <person name="Tuo L."/>
        </authorList>
    </citation>
    <scope>NUCLEOTIDE SEQUENCE [LARGE SCALE GENOMIC DNA]</scope>
    <source>
        <strain evidence="1 2">GBK3QG-3</strain>
    </source>
</reference>
<organism evidence="1 2">
    <name type="scientific">Nocardioides mangrovi</name>
    <dbReference type="NCBI Taxonomy" id="2874580"/>
    <lineage>
        <taxon>Bacteria</taxon>
        <taxon>Bacillati</taxon>
        <taxon>Actinomycetota</taxon>
        <taxon>Actinomycetes</taxon>
        <taxon>Propionibacteriales</taxon>
        <taxon>Nocardioidaceae</taxon>
        <taxon>Nocardioides</taxon>
    </lineage>
</organism>
<name>A0ABS7UAT8_9ACTN</name>
<dbReference type="EMBL" id="JAIQZJ010000003">
    <property type="protein sequence ID" value="MBZ5738115.1"/>
    <property type="molecule type" value="Genomic_DNA"/>
</dbReference>
<comment type="caution">
    <text evidence="1">The sequence shown here is derived from an EMBL/GenBank/DDBJ whole genome shotgun (WGS) entry which is preliminary data.</text>
</comment>
<keyword evidence="2" id="KW-1185">Reference proteome</keyword>
<dbReference type="InterPro" id="IPR034660">
    <property type="entry name" value="DinB/YfiT-like"/>
</dbReference>
<dbReference type="RefSeq" id="WP_224122488.1">
    <property type="nucleotide sequence ID" value="NZ_JAIQZJ010000003.1"/>
</dbReference>
<accession>A0ABS7UAT8</accession>
<proteinExistence type="predicted"/>
<dbReference type="Pfam" id="PF04978">
    <property type="entry name" value="MST"/>
    <property type="match status" value="1"/>
</dbReference>
<protein>
    <submittedName>
        <fullName evidence="1">DinB family protein</fullName>
    </submittedName>
</protein>
<gene>
    <name evidence="1" type="ORF">K8U61_08065</name>
</gene>
<evidence type="ECO:0000313" key="2">
    <source>
        <dbReference type="Proteomes" id="UP000780875"/>
    </source>
</evidence>
<dbReference type="SUPFAM" id="SSF109854">
    <property type="entry name" value="DinB/YfiT-like putative metalloenzymes"/>
    <property type="match status" value="1"/>
</dbReference>
<dbReference type="NCBIfam" id="NF047843">
    <property type="entry name" value="MST_Rv0443"/>
    <property type="match status" value="1"/>
</dbReference>
<dbReference type="InterPro" id="IPR007061">
    <property type="entry name" value="MST-like"/>
</dbReference>